<evidence type="ECO:0000313" key="2">
    <source>
        <dbReference type="Proteomes" id="UP001058860"/>
    </source>
</evidence>
<protein>
    <submittedName>
        <fullName evidence="1">Uncharacterized protein</fullName>
    </submittedName>
</protein>
<proteinExistence type="predicted"/>
<dbReference type="RefSeq" id="WP_353865848.1">
    <property type="nucleotide sequence ID" value="NZ_CP088295.1"/>
</dbReference>
<dbReference type="Proteomes" id="UP001058860">
    <property type="component" value="Chromosome"/>
</dbReference>
<dbReference type="EMBL" id="CP088295">
    <property type="protein sequence ID" value="UUY05387.1"/>
    <property type="molecule type" value="Genomic_DNA"/>
</dbReference>
<sequence length="247" mass="25375">MTAFTDRPERRVWRLGTSTFLRRWSLYGFTAVPPNAVLALDRAPANRDTLAVSLLSARTLRDGRVAFTVVPMRGAANVLAGYAKGADRLAAGRLGPGSLFVDDAGDVHTLHAVVQVFGTETGVAITTSLQGVAGVGGATMTANGKPLCRTSSQFTTTLPGFVTTTFHGSGCEVSAPLPATVVLSLPVTLTSERSVNVSVLNDLTGLWNPGVAEGNVFAATCSMAFDAVPAVSASAPPCSAQTLGAPA</sequence>
<reference evidence="2" key="1">
    <citation type="submission" date="2021-11" db="EMBL/GenBank/DDBJ databases">
        <title>Cultivation dependent microbiological survey of springs from the worlds oldest radium mine currently devoted to the extraction of radon-saturated water.</title>
        <authorList>
            <person name="Kapinusova G."/>
            <person name="Smrhova T."/>
            <person name="Strejcek M."/>
            <person name="Suman J."/>
            <person name="Jani K."/>
            <person name="Pajer P."/>
            <person name="Uhlik O."/>
        </authorList>
    </citation>
    <scope>NUCLEOTIDE SEQUENCE [LARGE SCALE GENOMIC DNA]</scope>
    <source>
        <strain evidence="2">J379</strain>
    </source>
</reference>
<organism evidence="1 2">
    <name type="scientific">Svornostia abyssi</name>
    <dbReference type="NCBI Taxonomy" id="2898438"/>
    <lineage>
        <taxon>Bacteria</taxon>
        <taxon>Bacillati</taxon>
        <taxon>Actinomycetota</taxon>
        <taxon>Thermoleophilia</taxon>
        <taxon>Solirubrobacterales</taxon>
        <taxon>Baekduiaceae</taxon>
        <taxon>Svornostia</taxon>
    </lineage>
</organism>
<name>A0ABY5PL47_9ACTN</name>
<keyword evidence="2" id="KW-1185">Reference proteome</keyword>
<evidence type="ECO:0000313" key="1">
    <source>
        <dbReference type="EMBL" id="UUY05387.1"/>
    </source>
</evidence>
<gene>
    <name evidence="1" type="ORF">LRS13_07655</name>
</gene>
<accession>A0ABY5PL47</accession>